<organism evidence="1 2">
    <name type="scientific">Panagrolaimus sp. ES5</name>
    <dbReference type="NCBI Taxonomy" id="591445"/>
    <lineage>
        <taxon>Eukaryota</taxon>
        <taxon>Metazoa</taxon>
        <taxon>Ecdysozoa</taxon>
        <taxon>Nematoda</taxon>
        <taxon>Chromadorea</taxon>
        <taxon>Rhabditida</taxon>
        <taxon>Tylenchina</taxon>
        <taxon>Panagrolaimomorpha</taxon>
        <taxon>Panagrolaimoidea</taxon>
        <taxon>Panagrolaimidae</taxon>
        <taxon>Panagrolaimus</taxon>
    </lineage>
</organism>
<evidence type="ECO:0000313" key="1">
    <source>
        <dbReference type="Proteomes" id="UP000887579"/>
    </source>
</evidence>
<proteinExistence type="predicted"/>
<name>A0AC34GRN2_9BILA</name>
<reference evidence="2" key="1">
    <citation type="submission" date="2022-11" db="UniProtKB">
        <authorList>
            <consortium name="WormBaseParasite"/>
        </authorList>
    </citation>
    <scope>IDENTIFICATION</scope>
</reference>
<dbReference type="WBParaSite" id="ES5_v2.g7258.t1">
    <property type="protein sequence ID" value="ES5_v2.g7258.t1"/>
    <property type="gene ID" value="ES5_v2.g7258"/>
</dbReference>
<protein>
    <submittedName>
        <fullName evidence="2">Apple domain-containing protein</fullName>
    </submittedName>
</protein>
<sequence length="238" mass="26785">MQLDNCKPLIQQPSVSAGKVEIKKNESIQTITCNPSQTSLSPAEFYEATIKLEGFFGTVYYIGTRERSASVELTCKYGIWHLYGYLEISNYYYCDNYSNLNSTTQRPDSSSATPKSIGSTRIPIPWTTPTIPPFSTVCNKGGFQQLSVAADPTTSKSGTFGGYFKTRAACQQFCKRNYQERCFGYMYEPKKRGTCTIFQYSINTNIYEIRNSEVSVFKKCTFPTTINAHSVAIETKLN</sequence>
<dbReference type="Proteomes" id="UP000887579">
    <property type="component" value="Unplaced"/>
</dbReference>
<accession>A0AC34GRN2</accession>
<evidence type="ECO:0000313" key="2">
    <source>
        <dbReference type="WBParaSite" id="ES5_v2.g7258.t1"/>
    </source>
</evidence>